<dbReference type="InterPro" id="IPR056490">
    <property type="entry name" value="Rcc01698_C"/>
</dbReference>
<dbReference type="Proteomes" id="UP000070107">
    <property type="component" value="Unassembled WGS sequence"/>
</dbReference>
<comment type="caution">
    <text evidence="4">The sequence shown here is derived from an EMBL/GenBank/DDBJ whole genome shotgun (WGS) entry which is preliminary data.</text>
</comment>
<feature type="domain" description="Rcc01698-like C-terminal" evidence="3">
    <location>
        <begin position="1016"/>
        <end position="1115"/>
    </location>
</feature>
<dbReference type="InterPro" id="IPR032876">
    <property type="entry name" value="J_dom"/>
</dbReference>
<protein>
    <submittedName>
        <fullName evidence="4">Host specificity protein</fullName>
    </submittedName>
</protein>
<dbReference type="OrthoDB" id="8445115at2"/>
<proteinExistence type="predicted"/>
<evidence type="ECO:0000259" key="3">
    <source>
        <dbReference type="Pfam" id="PF23666"/>
    </source>
</evidence>
<sequence length="1288" mass="139470">MATLVLQAAGAYLGGFFGTLGGTIGAAAGALGGYLVDTALINATRHVEGPRLAGAKPTTAEEGAALPFVYGTARLSGTLIWATRFEETSKTTRQGGKGGAKSTTYSYFANAAYAIAEGEISGIRRIWVDGRELDQTTVEMRVYRGTEDQLPDPLIEAKQGADNAPAYRGTAYVVFERIPIDEYGNRLPQIQFEVMRPVGALAKRITAVALIPGSTEFGLSPDVVTDEPKPGETRALNRNALRAESDWHAAMDELQALCPNLQHVALVVPWFGDDLRAGECRIRPGVVERVARKPSRAWAVAGLGRGQAHLVSRNGEGAAYGGTPADDSVVAAIRDAKARGLQVTFYPFVMMDIAAGNSLPSPYGGEGQPAYPWRGRITCYPASADRTAAAADQIAAFLDGEWGYRRFVRHCADLVSKAGGVDAFILGSELRGLTILRDEANGFPFVSALCDLAAEMRSRLGNSCRLTYAADWSEYFGHHPQDGSGDVYFHLDPLWAHSAIDAVGIDNYMPLSDWRDEDDRRFGPDNLSGAHDSNGLVDAIAGGEGFDWYYASDEDRRNRVRTPITDGLAGKPWVFRYKDLKSWWENPHYNRINGAESAVPTAWQPKSKPFWFTELGCPAVDKGPNQPNVFPDPKSSENAIPYFSDGSRSDLAQSRFLDAHLDYWSRPENAGNPVSPLYGGRMLDESRIYLWAWDTRPFPEFPLNGDLWGDAGNWRLGHWLNGRLSGVALDELISAIFRDFGLETPDASAADGYLSGFVIGEPATARSVLEPLLELFGVHAFEADGRFVFRSAARLSPARVVEDIVLPDEAASLISVLEDRNELPGAVEVFFTDPLRDYQTGSAAAVRTEGRGQGIETLTLAGAMETGQAKALAESWLRRRWAERRTRSLSVPWDHADLTVGDRIRLSGGTGDAGETEFVVTALEDGAARNVQAVAIAPHMRFPDNGILPPAPPGNPAANDGKPLIHMIDLPAWPGAEEAASQLRLAAYARPWRGVSAYASPQADGYSLRTLVGGRAIIGELITPLPPGNSGRFMTAQSVDMLLYAGELRSQPMAQLFNGANAGLLQAPDGRWEVFQFLEAAEVADSQWRLSCLLRGQLGTEEEAATPKPAGTPFVLLDEAVVPAGLKASEIGLSLNWRVGTSGRDFSDTYFDTVAAAGGLRAFEPLSPVHLAVRRLENGDLAANWIRRGRIDADSWLGADIPLGEEQELYQVEIRREGALVRRAEVSAPSWRYTAQEQAADLGGPDEPFELAVAMVSARTGTGRYARISLPSSTLPIKKTQPQKGEPA</sequence>
<reference evidence="4 5" key="1">
    <citation type="submission" date="2015-11" db="EMBL/GenBank/DDBJ databases">
        <title>Draft genome sequence of Paramesorhizobium deserti A-3-E, a strain highly resistant to diverse beta-lactam antibiotics.</title>
        <authorList>
            <person name="Lv R."/>
            <person name="Yang X."/>
            <person name="Fang N."/>
            <person name="Guo J."/>
            <person name="Luo X."/>
            <person name="Peng F."/>
            <person name="Yang R."/>
            <person name="Cui Y."/>
            <person name="Fang C."/>
            <person name="Song Y."/>
        </authorList>
    </citation>
    <scope>NUCLEOTIDE SEQUENCE [LARGE SCALE GENOMIC DNA]</scope>
    <source>
        <strain evidence="4 5">A-3-E</strain>
    </source>
</reference>
<organism evidence="4 5">
    <name type="scientific">Paramesorhizobium deserti</name>
    <dbReference type="NCBI Taxonomy" id="1494590"/>
    <lineage>
        <taxon>Bacteria</taxon>
        <taxon>Pseudomonadati</taxon>
        <taxon>Pseudomonadota</taxon>
        <taxon>Alphaproteobacteria</taxon>
        <taxon>Hyphomicrobiales</taxon>
        <taxon>Phyllobacteriaceae</taxon>
        <taxon>Paramesorhizobium</taxon>
    </lineage>
</organism>
<dbReference type="Pfam" id="PF13547">
    <property type="entry name" value="GTA_TIM"/>
    <property type="match status" value="1"/>
</dbReference>
<dbReference type="STRING" id="1494590.ATN84_00235"/>
<evidence type="ECO:0000313" key="4">
    <source>
        <dbReference type="EMBL" id="KXF78273.1"/>
    </source>
</evidence>
<dbReference type="CDD" id="cd19607">
    <property type="entry name" value="GTA_TIM-barrel-like"/>
    <property type="match status" value="1"/>
</dbReference>
<dbReference type="Pfam" id="PF23666">
    <property type="entry name" value="Rcc01698_C"/>
    <property type="match status" value="1"/>
</dbReference>
<dbReference type="InterPro" id="IPR017853">
    <property type="entry name" value="GH"/>
</dbReference>
<name>A0A135HYM7_9HYPH</name>
<evidence type="ECO:0000259" key="2">
    <source>
        <dbReference type="Pfam" id="PF13550"/>
    </source>
</evidence>
<dbReference type="Gene3D" id="3.20.20.80">
    <property type="entry name" value="Glycosidases"/>
    <property type="match status" value="1"/>
</dbReference>
<dbReference type="SUPFAM" id="SSF51445">
    <property type="entry name" value="(Trans)glycosidases"/>
    <property type="match status" value="1"/>
</dbReference>
<dbReference type="EMBL" id="LNTU01000001">
    <property type="protein sequence ID" value="KXF78273.1"/>
    <property type="molecule type" value="Genomic_DNA"/>
</dbReference>
<feature type="domain" description="GTA TIM-barrel-like" evidence="1">
    <location>
        <begin position="402"/>
        <end position="702"/>
    </location>
</feature>
<dbReference type="Pfam" id="PF13550">
    <property type="entry name" value="Phage-tail_3"/>
    <property type="match status" value="1"/>
</dbReference>
<evidence type="ECO:0000259" key="1">
    <source>
        <dbReference type="Pfam" id="PF13547"/>
    </source>
</evidence>
<accession>A0A135HYM7</accession>
<dbReference type="InterPro" id="IPR025195">
    <property type="entry name" value="GTA_TIM_dom"/>
</dbReference>
<evidence type="ECO:0000313" key="5">
    <source>
        <dbReference type="Proteomes" id="UP000070107"/>
    </source>
</evidence>
<dbReference type="RefSeq" id="WP_068879543.1">
    <property type="nucleotide sequence ID" value="NZ_LNTU01000001.1"/>
</dbReference>
<keyword evidence="5" id="KW-1185">Reference proteome</keyword>
<gene>
    <name evidence="4" type="ORF">ATN84_00235</name>
</gene>
<feature type="domain" description="Tip attachment protein J" evidence="2">
    <location>
        <begin position="761"/>
        <end position="913"/>
    </location>
</feature>